<protein>
    <submittedName>
        <fullName evidence="2">MarR family transcriptional regulator</fullName>
    </submittedName>
</protein>
<name>A0ABU7JQG3_9NOCA</name>
<dbReference type="Pfam" id="PF12802">
    <property type="entry name" value="MarR_2"/>
    <property type="match status" value="1"/>
</dbReference>
<gene>
    <name evidence="2" type="ORF">Q8814_09145</name>
</gene>
<proteinExistence type="predicted"/>
<dbReference type="Proteomes" id="UP001331936">
    <property type="component" value="Unassembled WGS sequence"/>
</dbReference>
<dbReference type="PANTHER" id="PTHR33164">
    <property type="entry name" value="TRANSCRIPTIONAL REGULATOR, MARR FAMILY"/>
    <property type="match status" value="1"/>
</dbReference>
<evidence type="ECO:0000259" key="1">
    <source>
        <dbReference type="PROSITE" id="PS50995"/>
    </source>
</evidence>
<organism evidence="2 3">
    <name type="scientific">Rhodococcus chondri</name>
    <dbReference type="NCBI Taxonomy" id="3065941"/>
    <lineage>
        <taxon>Bacteria</taxon>
        <taxon>Bacillati</taxon>
        <taxon>Actinomycetota</taxon>
        <taxon>Actinomycetes</taxon>
        <taxon>Mycobacteriales</taxon>
        <taxon>Nocardiaceae</taxon>
        <taxon>Rhodococcus</taxon>
    </lineage>
</organism>
<dbReference type="EMBL" id="JAUZMZ010000037">
    <property type="protein sequence ID" value="MEE2032268.1"/>
    <property type="molecule type" value="Genomic_DNA"/>
</dbReference>
<dbReference type="SMART" id="SM00347">
    <property type="entry name" value="HTH_MARR"/>
    <property type="match status" value="1"/>
</dbReference>
<comment type="caution">
    <text evidence="2">The sequence shown here is derived from an EMBL/GenBank/DDBJ whole genome shotgun (WGS) entry which is preliminary data.</text>
</comment>
<keyword evidence="3" id="KW-1185">Reference proteome</keyword>
<evidence type="ECO:0000313" key="2">
    <source>
        <dbReference type="EMBL" id="MEE2032268.1"/>
    </source>
</evidence>
<dbReference type="RefSeq" id="WP_330151692.1">
    <property type="nucleotide sequence ID" value="NZ_JAUZMZ010000037.1"/>
</dbReference>
<sequence length="142" mass="16271">MVSSTNSARIRRALQVALVNAVLGNERIAREFDLLVTDFQTLHLLVLREDVRTPKQLSRTTGLPTSTVTRVLDRLERSGYVRRVHDPEDRRQINIEIDMGKIQPIIDRYGRYTDALARADAEFSEEELGIVARYLERTGSTF</sequence>
<accession>A0ABU7JQG3</accession>
<dbReference type="InterPro" id="IPR039422">
    <property type="entry name" value="MarR/SlyA-like"/>
</dbReference>
<dbReference type="InterPro" id="IPR036390">
    <property type="entry name" value="WH_DNA-bd_sf"/>
</dbReference>
<evidence type="ECO:0000313" key="3">
    <source>
        <dbReference type="Proteomes" id="UP001331936"/>
    </source>
</evidence>
<dbReference type="Gene3D" id="1.10.10.10">
    <property type="entry name" value="Winged helix-like DNA-binding domain superfamily/Winged helix DNA-binding domain"/>
    <property type="match status" value="1"/>
</dbReference>
<dbReference type="PROSITE" id="PS50995">
    <property type="entry name" value="HTH_MARR_2"/>
    <property type="match status" value="1"/>
</dbReference>
<feature type="domain" description="HTH marR-type" evidence="1">
    <location>
        <begin position="1"/>
        <end position="140"/>
    </location>
</feature>
<dbReference type="PANTHER" id="PTHR33164:SF106">
    <property type="entry name" value="TRANSCRIPTIONAL REGULATORY PROTEIN"/>
    <property type="match status" value="1"/>
</dbReference>
<reference evidence="2 3" key="1">
    <citation type="submission" date="2023-08" db="EMBL/GenBank/DDBJ databases">
        <authorList>
            <person name="Girao M."/>
            <person name="Carvalho M.F."/>
        </authorList>
    </citation>
    <scope>NUCLEOTIDE SEQUENCE [LARGE SCALE GENOMIC DNA]</scope>
    <source>
        <strain evidence="2 3">CC-R104</strain>
    </source>
</reference>
<dbReference type="PRINTS" id="PR00598">
    <property type="entry name" value="HTHMARR"/>
</dbReference>
<dbReference type="SUPFAM" id="SSF46785">
    <property type="entry name" value="Winged helix' DNA-binding domain"/>
    <property type="match status" value="1"/>
</dbReference>
<dbReference type="InterPro" id="IPR036388">
    <property type="entry name" value="WH-like_DNA-bd_sf"/>
</dbReference>
<dbReference type="InterPro" id="IPR000835">
    <property type="entry name" value="HTH_MarR-typ"/>
</dbReference>